<keyword evidence="5" id="KW-1185">Reference proteome</keyword>
<dbReference type="Proteomes" id="UP000632138">
    <property type="component" value="Unassembled WGS sequence"/>
</dbReference>
<comment type="caution">
    <text evidence="4">The sequence shown here is derived from an EMBL/GenBank/DDBJ whole genome shotgun (WGS) entry which is preliminary data.</text>
</comment>
<dbReference type="CDD" id="cd07043">
    <property type="entry name" value="STAS_anti-anti-sigma_factors"/>
    <property type="match status" value="1"/>
</dbReference>
<organism evidence="4 5">
    <name type="scientific">Paractinoplanes ovalisporus</name>
    <dbReference type="NCBI Taxonomy" id="2810368"/>
    <lineage>
        <taxon>Bacteria</taxon>
        <taxon>Bacillati</taxon>
        <taxon>Actinomycetota</taxon>
        <taxon>Actinomycetes</taxon>
        <taxon>Micromonosporales</taxon>
        <taxon>Micromonosporaceae</taxon>
        <taxon>Paractinoplanes</taxon>
    </lineage>
</organism>
<feature type="domain" description="STAS" evidence="3">
    <location>
        <begin position="20"/>
        <end position="123"/>
    </location>
</feature>
<protein>
    <recommendedName>
        <fullName evidence="2">Anti-sigma factor antagonist</fullName>
    </recommendedName>
</protein>
<gene>
    <name evidence="4" type="ORF">JIG36_24025</name>
</gene>
<dbReference type="EMBL" id="JAENHP010000007">
    <property type="protein sequence ID" value="MBM2618629.1"/>
    <property type="molecule type" value="Genomic_DNA"/>
</dbReference>
<dbReference type="SUPFAM" id="SSF52091">
    <property type="entry name" value="SpoIIaa-like"/>
    <property type="match status" value="1"/>
</dbReference>
<evidence type="ECO:0000313" key="5">
    <source>
        <dbReference type="Proteomes" id="UP000632138"/>
    </source>
</evidence>
<proteinExistence type="inferred from homology"/>
<sequence length="123" mass="13533">MRDPFERTLVDIHPGPRTGDLVVIMIAGEVDADNCAELRRRVVELLPVRPGKRVVLDLGDLTFIGSAGIRELLFCRDTAERHGYRLEIGRAHDNVVQILTIAGVLELFDFTAATTLKGTPGVL</sequence>
<reference evidence="4 5" key="1">
    <citation type="submission" date="2021-01" db="EMBL/GenBank/DDBJ databases">
        <title>Actinoplanes sp. nov. LDG1-06 isolated from lichen.</title>
        <authorList>
            <person name="Saeng-In P."/>
            <person name="Phongsopitanun W."/>
            <person name="Kanchanasin P."/>
            <person name="Yuki M."/>
            <person name="Kudo T."/>
            <person name="Ohkuma M."/>
            <person name="Tanasupawat S."/>
        </authorList>
    </citation>
    <scope>NUCLEOTIDE SEQUENCE [LARGE SCALE GENOMIC DNA]</scope>
    <source>
        <strain evidence="4 5">LDG1-06</strain>
    </source>
</reference>
<accession>A0ABS2AFN6</accession>
<dbReference type="RefSeq" id="WP_203378613.1">
    <property type="nucleotide sequence ID" value="NZ_JAENHP010000007.1"/>
</dbReference>
<evidence type="ECO:0000313" key="4">
    <source>
        <dbReference type="EMBL" id="MBM2618629.1"/>
    </source>
</evidence>
<dbReference type="PROSITE" id="PS50801">
    <property type="entry name" value="STAS"/>
    <property type="match status" value="1"/>
</dbReference>
<comment type="similarity">
    <text evidence="1 2">Belongs to the anti-sigma-factor antagonist family.</text>
</comment>
<evidence type="ECO:0000256" key="2">
    <source>
        <dbReference type="RuleBase" id="RU003749"/>
    </source>
</evidence>
<dbReference type="Gene3D" id="3.30.750.24">
    <property type="entry name" value="STAS domain"/>
    <property type="match status" value="1"/>
</dbReference>
<dbReference type="InterPro" id="IPR058548">
    <property type="entry name" value="MlaB-like_STAS"/>
</dbReference>
<dbReference type="NCBIfam" id="TIGR00377">
    <property type="entry name" value="ant_ant_sig"/>
    <property type="match status" value="1"/>
</dbReference>
<dbReference type="InterPro" id="IPR002645">
    <property type="entry name" value="STAS_dom"/>
</dbReference>
<dbReference type="InterPro" id="IPR003658">
    <property type="entry name" value="Anti-sigma_ant"/>
</dbReference>
<dbReference type="PANTHER" id="PTHR33495">
    <property type="entry name" value="ANTI-SIGMA FACTOR ANTAGONIST TM_1081-RELATED-RELATED"/>
    <property type="match status" value="1"/>
</dbReference>
<evidence type="ECO:0000256" key="1">
    <source>
        <dbReference type="ARBA" id="ARBA00009013"/>
    </source>
</evidence>
<dbReference type="Pfam" id="PF13466">
    <property type="entry name" value="STAS_2"/>
    <property type="match status" value="1"/>
</dbReference>
<dbReference type="InterPro" id="IPR036513">
    <property type="entry name" value="STAS_dom_sf"/>
</dbReference>
<name>A0ABS2AFN6_9ACTN</name>
<evidence type="ECO:0000259" key="3">
    <source>
        <dbReference type="PROSITE" id="PS50801"/>
    </source>
</evidence>